<feature type="signal peptide" evidence="2">
    <location>
        <begin position="1"/>
        <end position="18"/>
    </location>
</feature>
<dbReference type="OrthoDB" id="2154968at2759"/>
<dbReference type="AlphaFoldDB" id="A0A4P9VZ48"/>
<protein>
    <recommendedName>
        <fullName evidence="5">CBM1 domain-containing protein</fullName>
    </recommendedName>
</protein>
<evidence type="ECO:0000313" key="3">
    <source>
        <dbReference type="EMBL" id="RKO85079.1"/>
    </source>
</evidence>
<evidence type="ECO:0000256" key="2">
    <source>
        <dbReference type="SAM" id="SignalP"/>
    </source>
</evidence>
<keyword evidence="4" id="KW-1185">Reference proteome</keyword>
<dbReference type="Gene3D" id="2.30.32.30">
    <property type="entry name" value="CBM10"/>
    <property type="match status" value="1"/>
</dbReference>
<evidence type="ECO:0000256" key="1">
    <source>
        <dbReference type="SAM" id="MobiDB-lite"/>
    </source>
</evidence>
<organism evidence="3 4">
    <name type="scientific">Blyttiomyces helicus</name>
    <dbReference type="NCBI Taxonomy" id="388810"/>
    <lineage>
        <taxon>Eukaryota</taxon>
        <taxon>Fungi</taxon>
        <taxon>Fungi incertae sedis</taxon>
        <taxon>Chytridiomycota</taxon>
        <taxon>Chytridiomycota incertae sedis</taxon>
        <taxon>Chytridiomycetes</taxon>
        <taxon>Chytridiomycetes incertae sedis</taxon>
        <taxon>Blyttiomyces</taxon>
    </lineage>
</organism>
<dbReference type="InterPro" id="IPR036601">
    <property type="entry name" value="CBM10_sf"/>
</dbReference>
<dbReference type="Proteomes" id="UP000269721">
    <property type="component" value="Unassembled WGS sequence"/>
</dbReference>
<evidence type="ECO:0008006" key="5">
    <source>
        <dbReference type="Google" id="ProtNLM"/>
    </source>
</evidence>
<proteinExistence type="predicted"/>
<dbReference type="GO" id="GO:0030248">
    <property type="term" value="F:cellulose binding"/>
    <property type="evidence" value="ECO:0007669"/>
    <property type="project" value="InterPro"/>
</dbReference>
<keyword evidence="2" id="KW-0732">Signal</keyword>
<evidence type="ECO:0000313" key="4">
    <source>
        <dbReference type="Proteomes" id="UP000269721"/>
    </source>
</evidence>
<sequence length="268" mass="29836">MLSKTILASATLAVAAVAAPSYSYDQPSYVSKPSGYGGSFPNCVNYVEKPAWGGDGKPYGYENGQSCIAITYGSSGDSYSSYGKPTYNSYEKPTYNSYQTPTYNSYQTPTYNTYETPSYKTYAHKSYLAPASNSYQYKKVDTHEQPSSNTYEKPSYNTYQQPSYNTHQQPSYNTYEKPSYNTYEKPSYDSYSKPTYSTYGTPSYTPSNTCEAAKPYFESTRSATLIQCASIACAPDQTTEYVQRALYQCYALESQAKLTNGGSLPEGW</sequence>
<feature type="chain" id="PRO_5020884556" description="CBM1 domain-containing protein" evidence="2">
    <location>
        <begin position="19"/>
        <end position="268"/>
    </location>
</feature>
<dbReference type="GO" id="GO:0005975">
    <property type="term" value="P:carbohydrate metabolic process"/>
    <property type="evidence" value="ECO:0007669"/>
    <property type="project" value="InterPro"/>
</dbReference>
<accession>A0A4P9VZ48</accession>
<feature type="compositionally biased region" description="Polar residues" evidence="1">
    <location>
        <begin position="145"/>
        <end position="180"/>
    </location>
</feature>
<dbReference type="PANTHER" id="PTHR21698:SF4">
    <property type="entry name" value="PROTEIN (PUTATIVE)-RELATED"/>
    <property type="match status" value="1"/>
</dbReference>
<gene>
    <name evidence="3" type="ORF">BDK51DRAFT_26428</name>
</gene>
<name>A0A4P9VZ48_9FUNG</name>
<reference evidence="4" key="1">
    <citation type="journal article" date="2018" name="Nat. Microbiol.">
        <title>Leveraging single-cell genomics to expand the fungal tree of life.</title>
        <authorList>
            <person name="Ahrendt S.R."/>
            <person name="Quandt C.A."/>
            <person name="Ciobanu D."/>
            <person name="Clum A."/>
            <person name="Salamov A."/>
            <person name="Andreopoulos B."/>
            <person name="Cheng J.F."/>
            <person name="Woyke T."/>
            <person name="Pelin A."/>
            <person name="Henrissat B."/>
            <person name="Reynolds N.K."/>
            <person name="Benny G.L."/>
            <person name="Smith M.E."/>
            <person name="James T.Y."/>
            <person name="Grigoriev I.V."/>
        </authorList>
    </citation>
    <scope>NUCLEOTIDE SEQUENCE [LARGE SCALE GENOMIC DNA]</scope>
</reference>
<feature type="region of interest" description="Disordered" evidence="1">
    <location>
        <begin position="140"/>
        <end position="180"/>
    </location>
</feature>
<dbReference type="EMBL" id="KZ999431">
    <property type="protein sequence ID" value="RKO85079.1"/>
    <property type="molecule type" value="Genomic_DNA"/>
</dbReference>
<dbReference type="PANTHER" id="PTHR21698">
    <property type="entry name" value="PROTEIN (PUTATIVE)-RELATED"/>
    <property type="match status" value="1"/>
</dbReference>